<dbReference type="EMBL" id="WIQZ01000067">
    <property type="protein sequence ID" value="KAF3128833.1"/>
    <property type="molecule type" value="Genomic_DNA"/>
</dbReference>
<dbReference type="Proteomes" id="UP000480548">
    <property type="component" value="Unassembled WGS sequence"/>
</dbReference>
<dbReference type="AlphaFoldDB" id="A0A7C8NPW8"/>
<dbReference type="Gene3D" id="3.40.50.12660">
    <property type="match status" value="1"/>
</dbReference>
<accession>A0A7C8NPW8</accession>
<feature type="region of interest" description="Disordered" evidence="1">
    <location>
        <begin position="637"/>
        <end position="665"/>
    </location>
</feature>
<comment type="caution">
    <text evidence="2">The sequence shown here is derived from an EMBL/GenBank/DDBJ whole genome shotgun (WGS) entry which is preliminary data.</text>
</comment>
<organism evidence="2 3">
    <name type="scientific">Orbilia oligospora</name>
    <name type="common">Nematode-trapping fungus</name>
    <name type="synonym">Arthrobotrys oligospora</name>
    <dbReference type="NCBI Taxonomy" id="2813651"/>
    <lineage>
        <taxon>Eukaryota</taxon>
        <taxon>Fungi</taxon>
        <taxon>Dikarya</taxon>
        <taxon>Ascomycota</taxon>
        <taxon>Pezizomycotina</taxon>
        <taxon>Orbiliomycetes</taxon>
        <taxon>Orbiliales</taxon>
        <taxon>Orbiliaceae</taxon>
        <taxon>Orbilia</taxon>
    </lineage>
</organism>
<reference evidence="2 3" key="1">
    <citation type="submission" date="2019-06" db="EMBL/GenBank/DDBJ databases">
        <authorList>
            <person name="Palmer J.M."/>
        </authorList>
    </citation>
    <scope>NUCLEOTIDE SEQUENCE [LARGE SCALE GENOMIC DNA]</scope>
    <source>
        <strain evidence="2 3">TWF703</strain>
    </source>
</reference>
<proteinExistence type="predicted"/>
<sequence length="665" mass="74592">MAPVECLRYWLHQRPNDAWLLIVDNYDDPDACNIDTLFPTQDVGHILITSRTLKHRLGPRSIEVSAADTNDLKANESTQAQNKSKIWALLIGINHYIDIPEGRKGAYSDLESCVHVIKAVRSFLQSINVQHISTLTSTRLINGTVEEESQLPKYVNVIRGLEHIMERSQPGGLVYIHYCGHGVQRDAGEQNRLSDLGVHISEGLTNIHPWPSEPTGCTFPTACDVDETTGTYPGAVEGEEQGILTYWMLEFLMKSPGSNLRFQNQTPILLGDAENVFLGPEKETERPVGHIIDREYHENSGNLIITVDLDIGWAHGTDVGAIYDVIPLGEPIQADLGIKAQITESLGNKGLQSRATIRYLLVWGTHTSASGYPHAFNTLERVRFGSGVVPQKWDLTPVVSVKISSLRQRLLEQQTQVLESEIGKFRRSLLLDSDVVSLPFYNRIPTISFEDENWVVNLVRLLNHLLRFQQFRSIRSLSMTKKDLLDPRWFYFRARVEGRGSISPYAPPSEDIFISGEPFKKTFCVSEGARLVFSFSILEFCPGSFVYVSFYIFNASWGIYKLHPGHGQPFLKVTKSTPQEFKLQMMIPPKIVAQDPDEVTDIVRAYVSTVKSSWENILLPGLPDSALFLPSTINSPSAFDSTDPDFKSPPLEPREPTDDITSNIG</sequence>
<gene>
    <name evidence="2" type="ORF">TWF703_009208</name>
</gene>
<protein>
    <submittedName>
        <fullName evidence="2">Uncharacterized protein</fullName>
    </submittedName>
</protein>
<evidence type="ECO:0000313" key="3">
    <source>
        <dbReference type="Proteomes" id="UP000480548"/>
    </source>
</evidence>
<evidence type="ECO:0000256" key="1">
    <source>
        <dbReference type="SAM" id="MobiDB-lite"/>
    </source>
</evidence>
<evidence type="ECO:0000313" key="2">
    <source>
        <dbReference type="EMBL" id="KAF3128833.1"/>
    </source>
</evidence>
<name>A0A7C8NPW8_ORBOL</name>